<organism evidence="1 2">
    <name type="scientific">Enterococcus caccae ATCC BAA-1240</name>
    <dbReference type="NCBI Taxonomy" id="1158612"/>
    <lineage>
        <taxon>Bacteria</taxon>
        <taxon>Bacillati</taxon>
        <taxon>Bacillota</taxon>
        <taxon>Bacilli</taxon>
        <taxon>Lactobacillales</taxon>
        <taxon>Enterococcaceae</taxon>
        <taxon>Enterococcus</taxon>
    </lineage>
</organism>
<proteinExistence type="predicted"/>
<dbReference type="Proteomes" id="UP000013840">
    <property type="component" value="Unassembled WGS sequence"/>
</dbReference>
<gene>
    <name evidence="1" type="ORF">UC7_01761</name>
</gene>
<evidence type="ECO:0000313" key="2">
    <source>
        <dbReference type="Proteomes" id="UP000013840"/>
    </source>
</evidence>
<comment type="caution">
    <text evidence="1">The sequence shown here is derived from an EMBL/GenBank/DDBJ whole genome shotgun (WGS) entry which is preliminary data.</text>
</comment>
<name>R3TWJ7_9ENTE</name>
<keyword evidence="2" id="KW-1185">Reference proteome</keyword>
<dbReference type="AlphaFoldDB" id="R3TWJ7"/>
<dbReference type="EMBL" id="AJAU01000017">
    <property type="protein sequence ID" value="EOL45964.1"/>
    <property type="molecule type" value="Genomic_DNA"/>
</dbReference>
<sequence>MPVTVSGNNFFVSDIESETNKFTFEINKVDSKNEYINHFIRYTAPLNWY</sequence>
<reference evidence="1 2" key="1">
    <citation type="submission" date="2013-02" db="EMBL/GenBank/DDBJ databases">
        <title>The Genome Sequence of Enterococcus caccae BAA-1240.</title>
        <authorList>
            <consortium name="The Broad Institute Genome Sequencing Platform"/>
            <consortium name="The Broad Institute Genome Sequencing Center for Infectious Disease"/>
            <person name="Earl A.M."/>
            <person name="Gilmore M.S."/>
            <person name="Lebreton F."/>
            <person name="Walker B."/>
            <person name="Young S.K."/>
            <person name="Zeng Q."/>
            <person name="Gargeya S."/>
            <person name="Fitzgerald M."/>
            <person name="Haas B."/>
            <person name="Abouelleil A."/>
            <person name="Alvarado L."/>
            <person name="Arachchi H.M."/>
            <person name="Berlin A.M."/>
            <person name="Chapman S.B."/>
            <person name="Dewar J."/>
            <person name="Goldberg J."/>
            <person name="Griggs A."/>
            <person name="Gujja S."/>
            <person name="Hansen M."/>
            <person name="Howarth C."/>
            <person name="Imamovic A."/>
            <person name="Larimer J."/>
            <person name="McCowan C."/>
            <person name="Murphy C."/>
            <person name="Neiman D."/>
            <person name="Pearson M."/>
            <person name="Priest M."/>
            <person name="Roberts A."/>
            <person name="Saif S."/>
            <person name="Shea T."/>
            <person name="Sisk P."/>
            <person name="Sykes S."/>
            <person name="Wortman J."/>
            <person name="Nusbaum C."/>
            <person name="Birren B."/>
        </authorList>
    </citation>
    <scope>NUCLEOTIDE SEQUENCE [LARGE SCALE GENOMIC DNA]</scope>
    <source>
        <strain evidence="1 2">ATCC BAA-1240</strain>
    </source>
</reference>
<protein>
    <submittedName>
        <fullName evidence="1">Uncharacterized protein</fullName>
    </submittedName>
</protein>
<accession>R3TWJ7</accession>
<evidence type="ECO:0000313" key="1">
    <source>
        <dbReference type="EMBL" id="EOL45964.1"/>
    </source>
</evidence>